<feature type="region of interest" description="Disordered" evidence="2">
    <location>
        <begin position="482"/>
        <end position="508"/>
    </location>
</feature>
<accession>A0ABQ3EWN2</accession>
<organism evidence="3 4">
    <name type="scientific">Streptomyces cirratus</name>
    <dbReference type="NCBI Taxonomy" id="68187"/>
    <lineage>
        <taxon>Bacteria</taxon>
        <taxon>Bacillati</taxon>
        <taxon>Actinomycetota</taxon>
        <taxon>Actinomycetes</taxon>
        <taxon>Kitasatosporales</taxon>
        <taxon>Streptomycetaceae</taxon>
        <taxon>Streptomyces</taxon>
    </lineage>
</organism>
<dbReference type="InterPro" id="IPR011010">
    <property type="entry name" value="DNA_brk_join_enz"/>
</dbReference>
<gene>
    <name evidence="3" type="ORF">GCM10010347_29670</name>
</gene>
<dbReference type="Proteomes" id="UP000642673">
    <property type="component" value="Unassembled WGS sequence"/>
</dbReference>
<keyword evidence="1" id="KW-0233">DNA recombination</keyword>
<evidence type="ECO:0000256" key="2">
    <source>
        <dbReference type="SAM" id="MobiDB-lite"/>
    </source>
</evidence>
<dbReference type="Gene3D" id="1.10.443.10">
    <property type="entry name" value="Intergrase catalytic core"/>
    <property type="match status" value="1"/>
</dbReference>
<sequence length="508" mass="58516">MHYTSRDLPQPEPQPWHLQLSSDEWELWLDDLGIPDGTPYLLSPCFVYDTDLNSYFHRVNLMAGPLNSQLNRASALCRNLNFLHRSRGGKDWRDATEEDHAAYHHWRRRDPGGPRVDGDTWSQEISHIQQFYVFAKSKSWVPSVPIPQRPRRDSKGEEKNGRSRRRPVPDDDVDTVPASYSHDQGGKEAFEWLPPPAYRRWRDIGVLGYDREGLPRDNFRGRWASRNGAFSDSLVRTGMRLEEQASRIILEVPTGPGPAGYSRFWLPGAIAKRNSGRWVYEPASVRRDLTAYEASDRRWVVEEARDAGLYGKIRRPIVIDDPRTPHMARYTSGVNRGEKVNVRLLDPHERRRLLVDTEDGLEPALFWLGESGLPLSLSTWKDMFTDANRRCEEAGLALRAHAHLLRHTFAVITLEQLQRGHIAQLADMNQAQRLHYQRIFGDPMDWIRRRLGHASQLSTLIYLHALQELEMETRMALVPDTWEDPRDTPLVNLGNETPPQDLPSEVSA</sequence>
<evidence type="ECO:0000256" key="1">
    <source>
        <dbReference type="ARBA" id="ARBA00023172"/>
    </source>
</evidence>
<dbReference type="SUPFAM" id="SSF56349">
    <property type="entry name" value="DNA breaking-rejoining enzymes"/>
    <property type="match status" value="1"/>
</dbReference>
<evidence type="ECO:0000313" key="4">
    <source>
        <dbReference type="Proteomes" id="UP000642673"/>
    </source>
</evidence>
<proteinExistence type="predicted"/>
<evidence type="ECO:0000313" key="3">
    <source>
        <dbReference type="EMBL" id="GHB57593.1"/>
    </source>
</evidence>
<comment type="caution">
    <text evidence="3">The sequence shown here is derived from an EMBL/GenBank/DDBJ whole genome shotgun (WGS) entry which is preliminary data.</text>
</comment>
<evidence type="ECO:0008006" key="5">
    <source>
        <dbReference type="Google" id="ProtNLM"/>
    </source>
</evidence>
<feature type="compositionally biased region" description="Basic and acidic residues" evidence="2">
    <location>
        <begin position="150"/>
        <end position="161"/>
    </location>
</feature>
<dbReference type="RefSeq" id="WP_190184572.1">
    <property type="nucleotide sequence ID" value="NZ_BMVP01000004.1"/>
</dbReference>
<dbReference type="EMBL" id="BMVP01000004">
    <property type="protein sequence ID" value="GHB57593.1"/>
    <property type="molecule type" value="Genomic_DNA"/>
</dbReference>
<reference evidence="4" key="1">
    <citation type="journal article" date="2019" name="Int. J. Syst. Evol. Microbiol.">
        <title>The Global Catalogue of Microorganisms (GCM) 10K type strain sequencing project: providing services to taxonomists for standard genome sequencing and annotation.</title>
        <authorList>
            <consortium name="The Broad Institute Genomics Platform"/>
            <consortium name="The Broad Institute Genome Sequencing Center for Infectious Disease"/>
            <person name="Wu L."/>
            <person name="Ma J."/>
        </authorList>
    </citation>
    <scope>NUCLEOTIDE SEQUENCE [LARGE SCALE GENOMIC DNA]</scope>
    <source>
        <strain evidence="4">JCM 4738</strain>
    </source>
</reference>
<feature type="region of interest" description="Disordered" evidence="2">
    <location>
        <begin position="144"/>
        <end position="187"/>
    </location>
</feature>
<keyword evidence="4" id="KW-1185">Reference proteome</keyword>
<protein>
    <recommendedName>
        <fullName evidence="5">Integrase</fullName>
    </recommendedName>
</protein>
<dbReference type="InterPro" id="IPR013762">
    <property type="entry name" value="Integrase-like_cat_sf"/>
</dbReference>
<name>A0ABQ3EWN2_9ACTN</name>